<dbReference type="Proteomes" id="UP001432027">
    <property type="component" value="Unassembled WGS sequence"/>
</dbReference>
<dbReference type="AlphaFoldDB" id="A0AAV5TDU0"/>
<accession>A0AAV5TDU0</accession>
<name>A0AAV5TDU0_9BILA</name>
<organism evidence="1 2">
    <name type="scientific">Pristionchus entomophagus</name>
    <dbReference type="NCBI Taxonomy" id="358040"/>
    <lineage>
        <taxon>Eukaryota</taxon>
        <taxon>Metazoa</taxon>
        <taxon>Ecdysozoa</taxon>
        <taxon>Nematoda</taxon>
        <taxon>Chromadorea</taxon>
        <taxon>Rhabditida</taxon>
        <taxon>Rhabditina</taxon>
        <taxon>Diplogasteromorpha</taxon>
        <taxon>Diplogasteroidea</taxon>
        <taxon>Neodiplogasteridae</taxon>
        <taxon>Pristionchus</taxon>
    </lineage>
</organism>
<dbReference type="EMBL" id="BTSX01000003">
    <property type="protein sequence ID" value="GMS90675.1"/>
    <property type="molecule type" value="Genomic_DNA"/>
</dbReference>
<keyword evidence="2" id="KW-1185">Reference proteome</keyword>
<evidence type="ECO:0000313" key="2">
    <source>
        <dbReference type="Proteomes" id="UP001432027"/>
    </source>
</evidence>
<feature type="non-terminal residue" evidence="1">
    <location>
        <position position="1"/>
    </location>
</feature>
<comment type="caution">
    <text evidence="1">The sequence shown here is derived from an EMBL/GenBank/DDBJ whole genome shotgun (WGS) entry which is preliminary data.</text>
</comment>
<gene>
    <name evidence="1" type="ORF">PENTCL1PPCAC_12850</name>
</gene>
<sequence length="74" mass="8461">TCSLHAGEPEIDNDGVQIFQVEMRIRRHFTQVRLHEVDWFVAGVVGVRHFVHFLFDELINLGNVGHRSFVSSSA</sequence>
<reference evidence="1" key="1">
    <citation type="submission" date="2023-10" db="EMBL/GenBank/DDBJ databases">
        <title>Genome assembly of Pristionchus species.</title>
        <authorList>
            <person name="Yoshida K."/>
            <person name="Sommer R.J."/>
        </authorList>
    </citation>
    <scope>NUCLEOTIDE SEQUENCE</scope>
    <source>
        <strain evidence="1">RS0144</strain>
    </source>
</reference>
<proteinExistence type="predicted"/>
<evidence type="ECO:0000313" key="1">
    <source>
        <dbReference type="EMBL" id="GMS90675.1"/>
    </source>
</evidence>
<protein>
    <submittedName>
        <fullName evidence="1">Uncharacterized protein</fullName>
    </submittedName>
</protein>